<name>A0AAN2BL06_9GAMM</name>
<feature type="transmembrane region" description="Helical" evidence="1">
    <location>
        <begin position="86"/>
        <end position="104"/>
    </location>
</feature>
<gene>
    <name evidence="2" type="ORF">MARGE09_P2785</name>
</gene>
<dbReference type="NCBIfam" id="NF037959">
    <property type="entry name" value="MFS_SpdSyn"/>
    <property type="match status" value="1"/>
</dbReference>
<evidence type="ECO:0000313" key="2">
    <source>
        <dbReference type="EMBL" id="BCD98584.1"/>
    </source>
</evidence>
<dbReference type="AlphaFoldDB" id="A0AAN2BL06"/>
<keyword evidence="1" id="KW-1133">Transmembrane helix</keyword>
<protein>
    <recommendedName>
        <fullName evidence="4">Glycosyl transferase</fullName>
    </recommendedName>
</protein>
<feature type="transmembrane region" description="Helical" evidence="1">
    <location>
        <begin position="152"/>
        <end position="170"/>
    </location>
</feature>
<feature type="transmembrane region" description="Helical" evidence="1">
    <location>
        <begin position="15"/>
        <end position="36"/>
    </location>
</feature>
<keyword evidence="1" id="KW-0812">Transmembrane</keyword>
<dbReference type="KEGG" id="marq:MARGE09_P2785"/>
<feature type="transmembrane region" description="Helical" evidence="1">
    <location>
        <begin position="125"/>
        <end position="146"/>
    </location>
</feature>
<dbReference type="Proteomes" id="UP001320119">
    <property type="component" value="Chromosome"/>
</dbReference>
<feature type="transmembrane region" description="Helical" evidence="1">
    <location>
        <begin position="48"/>
        <end position="66"/>
    </location>
</feature>
<evidence type="ECO:0000313" key="3">
    <source>
        <dbReference type="Proteomes" id="UP001320119"/>
    </source>
</evidence>
<accession>A0AAN2BL06</accession>
<evidence type="ECO:0008006" key="4">
    <source>
        <dbReference type="Google" id="ProtNLM"/>
    </source>
</evidence>
<sequence>MLGGRILAPYFGGSVYVWGSLIFTFMVGLSLGYGVGGRLSVRFYGIKILGALLCFSALQVLLVEFSSDWVLGIAFSQTSDPRSGSLLAALALYLLPTATLGTLSPVAIRTISHDIHKVGNSAGNLYLVSTLGSAVGTLVTAFWLVALFEVKSIMFGNAVALMLAASLCLLGNRRGEVK</sequence>
<keyword evidence="1" id="KW-0472">Membrane</keyword>
<reference evidence="2 3" key="1">
    <citation type="journal article" date="2022" name="IScience">
        <title>An ultrasensitive nanofiber-based assay for enzymatic hydrolysis and deep-sea microbial degradation of cellulose.</title>
        <authorList>
            <person name="Tsudome M."/>
            <person name="Tachioka M."/>
            <person name="Miyazaki M."/>
            <person name="Uchimura K."/>
            <person name="Tsuda M."/>
            <person name="Takaki Y."/>
            <person name="Deguchi S."/>
        </authorList>
    </citation>
    <scope>NUCLEOTIDE SEQUENCE [LARGE SCALE GENOMIC DNA]</scope>
    <source>
        <strain evidence="2 3">GE09</strain>
    </source>
</reference>
<organism evidence="2 3">
    <name type="scientific">Marinagarivorans cellulosilyticus</name>
    <dbReference type="NCBI Taxonomy" id="2721545"/>
    <lineage>
        <taxon>Bacteria</taxon>
        <taxon>Pseudomonadati</taxon>
        <taxon>Pseudomonadota</taxon>
        <taxon>Gammaproteobacteria</taxon>
        <taxon>Cellvibrionales</taxon>
        <taxon>Cellvibrionaceae</taxon>
        <taxon>Marinagarivorans</taxon>
    </lineage>
</organism>
<dbReference type="EMBL" id="AP023086">
    <property type="protein sequence ID" value="BCD98584.1"/>
    <property type="molecule type" value="Genomic_DNA"/>
</dbReference>
<proteinExistence type="predicted"/>
<keyword evidence="3" id="KW-1185">Reference proteome</keyword>
<evidence type="ECO:0000256" key="1">
    <source>
        <dbReference type="SAM" id="Phobius"/>
    </source>
</evidence>